<protein>
    <recommendedName>
        <fullName evidence="4">DUF1360 domain-containing protein</fullName>
    </recommendedName>
</protein>
<dbReference type="Proteomes" id="UP000199055">
    <property type="component" value="Unassembled WGS sequence"/>
</dbReference>
<dbReference type="InterPro" id="IPR010773">
    <property type="entry name" value="Mycophage_PG1_Gp7"/>
</dbReference>
<dbReference type="RefSeq" id="WP_245770012.1">
    <property type="nucleotide sequence ID" value="NZ_FOET01000004.1"/>
</dbReference>
<evidence type="ECO:0000313" key="2">
    <source>
        <dbReference type="EMBL" id="SEQ15912.1"/>
    </source>
</evidence>
<accession>A0A1H9DR10</accession>
<sequence>MSGAMDQAAETVGRVTGADEYSEEGEVSLRGLATLAGVYATGAGVFAWRMRASGRQLPERIPPLDLLLMGVATYRSSRLLTKDKVTSFLRAPFTRRTGSLHGAEVMDVPRGHGLHRSVGELLACPFCVAMWIAGGLTVGYATAPRATRLVTSCLSSVALSDWLQYAWSLTQQKAEGEG</sequence>
<organism evidence="2 3">
    <name type="scientific">Streptomyces radiopugnans</name>
    <dbReference type="NCBI Taxonomy" id="403935"/>
    <lineage>
        <taxon>Bacteria</taxon>
        <taxon>Bacillati</taxon>
        <taxon>Actinomycetota</taxon>
        <taxon>Actinomycetes</taxon>
        <taxon>Kitasatosporales</taxon>
        <taxon>Streptomycetaceae</taxon>
        <taxon>Streptomyces</taxon>
    </lineage>
</organism>
<keyword evidence="3" id="KW-1185">Reference proteome</keyword>
<dbReference type="Pfam" id="PF07098">
    <property type="entry name" value="DUF1360"/>
    <property type="match status" value="1"/>
</dbReference>
<feature type="region of interest" description="Disordered" evidence="1">
    <location>
        <begin position="1"/>
        <end position="20"/>
    </location>
</feature>
<gene>
    <name evidence="2" type="ORF">SAMN05216481_104238</name>
</gene>
<dbReference type="AlphaFoldDB" id="A0A1H9DR10"/>
<name>A0A1H9DR10_9ACTN</name>
<evidence type="ECO:0000313" key="3">
    <source>
        <dbReference type="Proteomes" id="UP000199055"/>
    </source>
</evidence>
<proteinExistence type="predicted"/>
<dbReference type="EMBL" id="FOET01000004">
    <property type="protein sequence ID" value="SEQ15912.1"/>
    <property type="molecule type" value="Genomic_DNA"/>
</dbReference>
<evidence type="ECO:0008006" key="4">
    <source>
        <dbReference type="Google" id="ProtNLM"/>
    </source>
</evidence>
<evidence type="ECO:0000256" key="1">
    <source>
        <dbReference type="SAM" id="MobiDB-lite"/>
    </source>
</evidence>
<reference evidence="2 3" key="1">
    <citation type="submission" date="2016-10" db="EMBL/GenBank/DDBJ databases">
        <authorList>
            <person name="de Groot N.N."/>
        </authorList>
    </citation>
    <scope>NUCLEOTIDE SEQUENCE [LARGE SCALE GENOMIC DNA]</scope>
    <source>
        <strain evidence="2 3">CGMCC 4.3519</strain>
    </source>
</reference>
<dbReference type="STRING" id="403935.SAMN05216481_104238"/>